<dbReference type="SUPFAM" id="SSF89392">
    <property type="entry name" value="Prokaryotic lipoproteins and lipoprotein localization factors"/>
    <property type="match status" value="1"/>
</dbReference>
<evidence type="ECO:0000256" key="1">
    <source>
        <dbReference type="SAM" id="MobiDB-lite"/>
    </source>
</evidence>
<evidence type="ECO:0008006" key="4">
    <source>
        <dbReference type="Google" id="ProtNLM"/>
    </source>
</evidence>
<reference evidence="2 3" key="1">
    <citation type="submission" date="2024-01" db="EMBL/GenBank/DDBJ databases">
        <title>Genome mining of biosynthetic gene clusters to explore secondary metabolites of Streptomyces sp.</title>
        <authorList>
            <person name="Baig A."/>
            <person name="Ajitkumar Shintre N."/>
            <person name="Kumar H."/>
            <person name="Anbarasu A."/>
            <person name="Ramaiah S."/>
        </authorList>
    </citation>
    <scope>NUCLEOTIDE SEQUENCE [LARGE SCALE GENOMIC DNA]</scope>
    <source>
        <strain evidence="2 3">A57</strain>
    </source>
</reference>
<evidence type="ECO:0000313" key="3">
    <source>
        <dbReference type="Proteomes" id="UP001585080"/>
    </source>
</evidence>
<comment type="caution">
    <text evidence="2">The sequence shown here is derived from an EMBL/GenBank/DDBJ whole genome shotgun (WGS) entry which is preliminary data.</text>
</comment>
<protein>
    <recommendedName>
        <fullName evidence="4">LppX_LprAFG lipoprotein</fullName>
    </recommendedName>
</protein>
<dbReference type="PROSITE" id="PS51257">
    <property type="entry name" value="PROKAR_LIPOPROTEIN"/>
    <property type="match status" value="1"/>
</dbReference>
<evidence type="ECO:0000313" key="2">
    <source>
        <dbReference type="EMBL" id="MFB8773636.1"/>
    </source>
</evidence>
<feature type="compositionally biased region" description="Low complexity" evidence="1">
    <location>
        <begin position="29"/>
        <end position="46"/>
    </location>
</feature>
<dbReference type="Gene3D" id="2.50.20.20">
    <property type="match status" value="1"/>
</dbReference>
<keyword evidence="3" id="KW-1185">Reference proteome</keyword>
<dbReference type="RefSeq" id="WP_376732566.1">
    <property type="nucleotide sequence ID" value="NZ_JAYMRP010000009.1"/>
</dbReference>
<organism evidence="2 3">
    <name type="scientific">Streptomyces broussonetiae</name>
    <dbReference type="NCBI Taxonomy" id="2686304"/>
    <lineage>
        <taxon>Bacteria</taxon>
        <taxon>Bacillati</taxon>
        <taxon>Actinomycetota</taxon>
        <taxon>Actinomycetes</taxon>
        <taxon>Kitasatosporales</taxon>
        <taxon>Streptomycetaceae</taxon>
        <taxon>Streptomyces</taxon>
    </lineage>
</organism>
<dbReference type="Proteomes" id="UP001585080">
    <property type="component" value="Unassembled WGS sequence"/>
</dbReference>
<proteinExistence type="predicted"/>
<dbReference type="InterPro" id="IPR029046">
    <property type="entry name" value="LolA/LolB/LppX"/>
</dbReference>
<name>A0ABV5E9X2_9ACTN</name>
<gene>
    <name evidence="2" type="ORF">VSS16_12980</name>
</gene>
<sequence>MGRAVAVAALVLVTACGSPGDADRPARPTPATSTSEPAPSRSPVAPAAVREALRAVEEATAAAGSARVSSTTVMGSVLSMETTGALSWADGPVGRLTLTYTGGEVAESMRDLGSVSMQARLLPDAYYARLGDAFADRARGKHWVRYDHDSLDELPGGSGAQLKEELERTAPVQPLELLLACESARKAGEGRVDGRPATRYSGTLTVAELADSALKRRLTAAGVVTQSVDIWVDERNLLVKKVEKGQLKETGELRQTAFYDDYGLKVPVERPPSDDTVDFTELLDGGGGS</sequence>
<accession>A0ABV5E9X2</accession>
<feature type="region of interest" description="Disordered" evidence="1">
    <location>
        <begin position="17"/>
        <end position="46"/>
    </location>
</feature>
<dbReference type="EMBL" id="JAYMRP010000009">
    <property type="protein sequence ID" value="MFB8773636.1"/>
    <property type="molecule type" value="Genomic_DNA"/>
</dbReference>